<dbReference type="AlphaFoldDB" id="A0A7T7CDX0"/>
<dbReference type="Pfam" id="PF14149">
    <property type="entry name" value="YhfH"/>
    <property type="match status" value="1"/>
</dbReference>
<name>A0A7T7CDX0_9BACI</name>
<dbReference type="KEGG" id="scia:HUG15_17430"/>
<dbReference type="Proteomes" id="UP000595823">
    <property type="component" value="Chromosome"/>
</dbReference>
<reference evidence="1 2" key="1">
    <citation type="submission" date="2020-06" db="EMBL/GenBank/DDBJ databases">
        <title>Genomic analysis of Salicibibacter sp. NKC5-3.</title>
        <authorList>
            <person name="Oh Y.J."/>
        </authorList>
    </citation>
    <scope>NUCLEOTIDE SEQUENCE [LARGE SCALE GENOMIC DNA]</scope>
    <source>
        <strain evidence="1 2">NKC5-3</strain>
    </source>
</reference>
<protein>
    <submittedName>
        <fullName evidence="1">YhfH family protein</fullName>
    </submittedName>
</protein>
<sequence>MEHTTSFGYPPAAAEPRTCHDCGEVISEVPDTYFTQCEKCMRANNE</sequence>
<gene>
    <name evidence="1" type="ORF">HUG15_17430</name>
</gene>
<proteinExistence type="predicted"/>
<evidence type="ECO:0000313" key="2">
    <source>
        <dbReference type="Proteomes" id="UP000595823"/>
    </source>
</evidence>
<accession>A0A7T7CDX0</accession>
<dbReference type="InterPro" id="IPR025432">
    <property type="entry name" value="YhfH-like"/>
</dbReference>
<evidence type="ECO:0000313" key="1">
    <source>
        <dbReference type="EMBL" id="QQK78380.1"/>
    </source>
</evidence>
<keyword evidence="2" id="KW-1185">Reference proteome</keyword>
<organism evidence="1 2">
    <name type="scientific">Salicibibacter cibarius</name>
    <dbReference type="NCBI Taxonomy" id="2743000"/>
    <lineage>
        <taxon>Bacteria</taxon>
        <taxon>Bacillati</taxon>
        <taxon>Bacillota</taxon>
        <taxon>Bacilli</taxon>
        <taxon>Bacillales</taxon>
        <taxon>Bacillaceae</taxon>
        <taxon>Salicibibacter</taxon>
    </lineage>
</organism>
<dbReference type="EMBL" id="CP054705">
    <property type="protein sequence ID" value="QQK78380.1"/>
    <property type="molecule type" value="Genomic_DNA"/>
</dbReference>